<dbReference type="EMBL" id="GBRH01265036">
    <property type="protein sequence ID" value="JAD32859.1"/>
    <property type="molecule type" value="Transcribed_RNA"/>
</dbReference>
<name>A0A0A8Z0B8_ARUDO</name>
<accession>A0A0A8Z0B8</accession>
<protein>
    <submittedName>
        <fullName evidence="1">Uncharacterized protein</fullName>
    </submittedName>
</protein>
<sequence length="75" mass="8766">MWWMQNLAKPSTKRLSRILLPLVSSTFKMANTPSMGQATDYKQAQAKELPVATFLHRKVDRRMIRSLHRRVLQSL</sequence>
<dbReference type="AlphaFoldDB" id="A0A0A8Z0B8"/>
<proteinExistence type="predicted"/>
<evidence type="ECO:0000313" key="1">
    <source>
        <dbReference type="EMBL" id="JAD32859.1"/>
    </source>
</evidence>
<reference evidence="1" key="1">
    <citation type="submission" date="2014-09" db="EMBL/GenBank/DDBJ databases">
        <authorList>
            <person name="Magalhaes I.L.F."/>
            <person name="Oliveira U."/>
            <person name="Santos F.R."/>
            <person name="Vidigal T.H.D.A."/>
            <person name="Brescovit A.D."/>
            <person name="Santos A.J."/>
        </authorList>
    </citation>
    <scope>NUCLEOTIDE SEQUENCE</scope>
    <source>
        <tissue evidence="1">Shoot tissue taken approximately 20 cm above the soil surface</tissue>
    </source>
</reference>
<reference evidence="1" key="2">
    <citation type="journal article" date="2015" name="Data Brief">
        <title>Shoot transcriptome of the giant reed, Arundo donax.</title>
        <authorList>
            <person name="Barrero R.A."/>
            <person name="Guerrero F.D."/>
            <person name="Moolhuijzen P."/>
            <person name="Goolsby J.A."/>
            <person name="Tidwell J."/>
            <person name="Bellgard S.E."/>
            <person name="Bellgard M.I."/>
        </authorList>
    </citation>
    <scope>NUCLEOTIDE SEQUENCE</scope>
    <source>
        <tissue evidence="1">Shoot tissue taken approximately 20 cm above the soil surface</tissue>
    </source>
</reference>
<organism evidence="1">
    <name type="scientific">Arundo donax</name>
    <name type="common">Giant reed</name>
    <name type="synonym">Donax arundinaceus</name>
    <dbReference type="NCBI Taxonomy" id="35708"/>
    <lineage>
        <taxon>Eukaryota</taxon>
        <taxon>Viridiplantae</taxon>
        <taxon>Streptophyta</taxon>
        <taxon>Embryophyta</taxon>
        <taxon>Tracheophyta</taxon>
        <taxon>Spermatophyta</taxon>
        <taxon>Magnoliopsida</taxon>
        <taxon>Liliopsida</taxon>
        <taxon>Poales</taxon>
        <taxon>Poaceae</taxon>
        <taxon>PACMAD clade</taxon>
        <taxon>Arundinoideae</taxon>
        <taxon>Arundineae</taxon>
        <taxon>Arundo</taxon>
    </lineage>
</organism>